<evidence type="ECO:0000313" key="3">
    <source>
        <dbReference type="RefSeq" id="XP_027193715.1"/>
    </source>
</evidence>
<dbReference type="RefSeq" id="XP_027193715.1">
    <property type="nucleotide sequence ID" value="XM_027337914.1"/>
</dbReference>
<dbReference type="KEGG" id="dpte:113788461"/>
<dbReference type="AlphaFoldDB" id="A0A6P6XJJ6"/>
<evidence type="ECO:0000313" key="2">
    <source>
        <dbReference type="Proteomes" id="UP000515146"/>
    </source>
</evidence>
<organism evidence="2 3">
    <name type="scientific">Dermatophagoides pteronyssinus</name>
    <name type="common">European house dust mite</name>
    <dbReference type="NCBI Taxonomy" id="6956"/>
    <lineage>
        <taxon>Eukaryota</taxon>
        <taxon>Metazoa</taxon>
        <taxon>Ecdysozoa</taxon>
        <taxon>Arthropoda</taxon>
        <taxon>Chelicerata</taxon>
        <taxon>Arachnida</taxon>
        <taxon>Acari</taxon>
        <taxon>Acariformes</taxon>
        <taxon>Sarcoptiformes</taxon>
        <taxon>Astigmata</taxon>
        <taxon>Psoroptidia</taxon>
        <taxon>Analgoidea</taxon>
        <taxon>Pyroglyphidae</taxon>
        <taxon>Dermatophagoidinae</taxon>
        <taxon>Dermatophagoides</taxon>
    </lineage>
</organism>
<keyword evidence="1" id="KW-0812">Transmembrane</keyword>
<feature type="transmembrane region" description="Helical" evidence="1">
    <location>
        <begin position="125"/>
        <end position="140"/>
    </location>
</feature>
<gene>
    <name evidence="3" type="primary">LOC113788461</name>
</gene>
<keyword evidence="2" id="KW-1185">Reference proteome</keyword>
<dbReference type="InParanoid" id="A0A6P6XJJ6"/>
<feature type="transmembrane region" description="Helical" evidence="1">
    <location>
        <begin position="342"/>
        <end position="363"/>
    </location>
</feature>
<feature type="transmembrane region" description="Helical" evidence="1">
    <location>
        <begin position="82"/>
        <end position="105"/>
    </location>
</feature>
<accession>A0A6P6XJJ6</accession>
<evidence type="ECO:0000256" key="1">
    <source>
        <dbReference type="SAM" id="Phobius"/>
    </source>
</evidence>
<reference evidence="3" key="1">
    <citation type="submission" date="2025-08" db="UniProtKB">
        <authorList>
            <consortium name="RefSeq"/>
        </authorList>
    </citation>
    <scope>IDENTIFICATION</scope>
    <source>
        <strain evidence="3">Airmid</strain>
    </source>
</reference>
<proteinExistence type="predicted"/>
<feature type="transmembrane region" description="Helical" evidence="1">
    <location>
        <begin position="41"/>
        <end position="61"/>
    </location>
</feature>
<feature type="transmembrane region" description="Helical" evidence="1">
    <location>
        <begin position="235"/>
        <end position="260"/>
    </location>
</feature>
<dbReference type="Proteomes" id="UP000515146">
    <property type="component" value="Unplaced"/>
</dbReference>
<name>A0A6P6XJJ6_DERPT</name>
<protein>
    <submittedName>
        <fullName evidence="3">Uncharacterized protein LOC113788461</fullName>
    </submittedName>
</protein>
<dbReference type="OrthoDB" id="6526739at2759"/>
<keyword evidence="1" id="KW-0472">Membrane</keyword>
<sequence length="369" mass="44610">MAMALNDEHEIHSPYIRLFVKFHGLFGVRLSPICWYDWHSILRLSINILINLIVVYGMYIESDETFGSYQTRSNLYGYFRRASIIISYPLCYFFTIFSFHCYGHHIIKQLDSPVFKQIQLPGNQQQLKTIIIFIIIKLIWDYRYMVNSFLKVFYSDLNVMIVICGIYLYDSSQLITWYILFYYQWTQYLSFRKLIAKLSTTTTKRRKTNNNFTIEQRLFCSIRNLSRPNRQLQYYCSYLLIAIIIEQTNLIIHFFLYIILDPYKIGIEWSDIIAQTLRTSFCFLLVQINRKNIQLFDRIYQHFRLKFIGNHNDQNNQIPIRYSKFNQLIIYRKYFQLSIFQWLNIDYLFLVHLISFSLGYIIIISQTTE</sequence>
<keyword evidence="1" id="KW-1133">Transmembrane helix</keyword>